<dbReference type="PANTHER" id="PTHR30474">
    <property type="entry name" value="CELL CYCLE PROTEIN"/>
    <property type="match status" value="1"/>
</dbReference>
<feature type="transmembrane region" description="Helical" evidence="6">
    <location>
        <begin position="133"/>
        <end position="151"/>
    </location>
</feature>
<keyword evidence="3" id="KW-0133">Cell shape</keyword>
<organism evidence="7 8">
    <name type="scientific">Paenibacillus profundus</name>
    <dbReference type="NCBI Taxonomy" id="1173085"/>
    <lineage>
        <taxon>Bacteria</taxon>
        <taxon>Bacillati</taxon>
        <taxon>Bacillota</taxon>
        <taxon>Bacilli</taxon>
        <taxon>Bacillales</taxon>
        <taxon>Paenibacillaceae</taxon>
        <taxon>Paenibacillus</taxon>
    </lineage>
</organism>
<feature type="transmembrane region" description="Helical" evidence="6">
    <location>
        <begin position="278"/>
        <end position="298"/>
    </location>
</feature>
<dbReference type="Proteomes" id="UP001199916">
    <property type="component" value="Unassembled WGS sequence"/>
</dbReference>
<evidence type="ECO:0000256" key="1">
    <source>
        <dbReference type="ARBA" id="ARBA00004141"/>
    </source>
</evidence>
<evidence type="ECO:0000256" key="6">
    <source>
        <dbReference type="SAM" id="Phobius"/>
    </source>
</evidence>
<feature type="transmembrane region" description="Helical" evidence="6">
    <location>
        <begin position="181"/>
        <end position="201"/>
    </location>
</feature>
<keyword evidence="5 6" id="KW-0472">Membrane</keyword>
<evidence type="ECO:0000256" key="4">
    <source>
        <dbReference type="ARBA" id="ARBA00022989"/>
    </source>
</evidence>
<feature type="transmembrane region" description="Helical" evidence="6">
    <location>
        <begin position="344"/>
        <end position="365"/>
    </location>
</feature>
<sequence length="386" mass="43172">MLRKLKRVDPLMLWILLCFMAVSTIVIYSATTNTSYEGLHKNNMMLYAAFFIPLLVTAWFDYRVVVRYLSVILYVTGIALLALVMFKGVDINGSVRWIAIGGQQFQPSELMKLFTILMLARFLGRREGEELRLVRDIVPLGLIIAIPVFFVLKQPDLGTSIVFAAIFVAMIWMANVRMSHMIIGLSATAAVIVSIVVLYYTNSDLLAQFIKPHQMARIETFLDPTSDSDQAWHVMNSIRAIGSGRLSGDGFTQGFFIHSGYIPYSYSDSIFVVIGEEFGFLGSAMLILLYFLLIYRMVLIVKDSNNLEGAYLVVGIIAMFTLQIFENIAMHIGLMPLTGLSLPFISYGGSSLLTNMISIGLALSVKIHQEEPDLLEPLTTKSVMFH</sequence>
<dbReference type="PROSITE" id="PS00428">
    <property type="entry name" value="FTSW_RODA_SPOVE"/>
    <property type="match status" value="1"/>
</dbReference>
<feature type="transmembrane region" description="Helical" evidence="6">
    <location>
        <begin position="157"/>
        <end position="174"/>
    </location>
</feature>
<name>A0ABS8YIU0_9BACL</name>
<dbReference type="Pfam" id="PF01098">
    <property type="entry name" value="FTSW_RODA_SPOVE"/>
    <property type="match status" value="1"/>
</dbReference>
<feature type="transmembrane region" description="Helical" evidence="6">
    <location>
        <begin position="66"/>
        <end position="86"/>
    </location>
</feature>
<evidence type="ECO:0000256" key="5">
    <source>
        <dbReference type="ARBA" id="ARBA00023136"/>
    </source>
</evidence>
<keyword evidence="8" id="KW-1185">Reference proteome</keyword>
<evidence type="ECO:0000256" key="3">
    <source>
        <dbReference type="ARBA" id="ARBA00022960"/>
    </source>
</evidence>
<dbReference type="InterPro" id="IPR001182">
    <property type="entry name" value="FtsW/RodA"/>
</dbReference>
<feature type="transmembrane region" description="Helical" evidence="6">
    <location>
        <begin position="43"/>
        <end position="60"/>
    </location>
</feature>
<dbReference type="InterPro" id="IPR018365">
    <property type="entry name" value="Cell_cycle_FtsW-rel_CS"/>
</dbReference>
<evidence type="ECO:0000313" key="7">
    <source>
        <dbReference type="EMBL" id="MCE5171691.1"/>
    </source>
</evidence>
<accession>A0ABS8YIU0</accession>
<keyword evidence="2 6" id="KW-0812">Transmembrane</keyword>
<evidence type="ECO:0000313" key="8">
    <source>
        <dbReference type="Proteomes" id="UP001199916"/>
    </source>
</evidence>
<reference evidence="7 8" key="1">
    <citation type="submission" date="2021-11" db="EMBL/GenBank/DDBJ databases">
        <title>Draft genome sequence of Paenibacillus profundus YoMME, a new Gram-positive bacteria with exoelectrogenic properties.</title>
        <authorList>
            <person name="Hubenova Y."/>
            <person name="Hubenova E."/>
            <person name="Manasiev Y."/>
            <person name="Peykov S."/>
            <person name="Mitov M."/>
        </authorList>
    </citation>
    <scope>NUCLEOTIDE SEQUENCE [LARGE SCALE GENOMIC DNA]</scope>
    <source>
        <strain evidence="7 8">YoMME</strain>
    </source>
</reference>
<gene>
    <name evidence="7" type="ORF">LQV63_20630</name>
</gene>
<proteinExistence type="predicted"/>
<evidence type="ECO:0000256" key="2">
    <source>
        <dbReference type="ARBA" id="ARBA00022692"/>
    </source>
</evidence>
<dbReference type="EMBL" id="JAJNBZ010000019">
    <property type="protein sequence ID" value="MCE5171691.1"/>
    <property type="molecule type" value="Genomic_DNA"/>
</dbReference>
<protein>
    <submittedName>
        <fullName evidence="7">Rod shape-determining protein RodA</fullName>
    </submittedName>
</protein>
<comment type="caution">
    <text evidence="7">The sequence shown here is derived from an EMBL/GenBank/DDBJ whole genome shotgun (WGS) entry which is preliminary data.</text>
</comment>
<comment type="subcellular location">
    <subcellularLocation>
        <location evidence="1">Membrane</location>
        <topology evidence="1">Multi-pass membrane protein</topology>
    </subcellularLocation>
</comment>
<keyword evidence="4 6" id="KW-1133">Transmembrane helix</keyword>
<dbReference type="RefSeq" id="WP_019420549.1">
    <property type="nucleotide sequence ID" value="NZ_JAJNBZ010000019.1"/>
</dbReference>
<feature type="transmembrane region" description="Helical" evidence="6">
    <location>
        <begin position="310"/>
        <end position="332"/>
    </location>
</feature>
<dbReference type="PANTHER" id="PTHR30474:SF1">
    <property type="entry name" value="PEPTIDOGLYCAN GLYCOSYLTRANSFERASE MRDB"/>
    <property type="match status" value="1"/>
</dbReference>
<feature type="transmembrane region" description="Helical" evidence="6">
    <location>
        <begin position="12"/>
        <end position="31"/>
    </location>
</feature>